<evidence type="ECO:0000256" key="8">
    <source>
        <dbReference type="ARBA" id="ARBA00022694"/>
    </source>
</evidence>
<evidence type="ECO:0000256" key="7">
    <source>
        <dbReference type="ARBA" id="ARBA00022691"/>
    </source>
</evidence>
<evidence type="ECO:0000256" key="11">
    <source>
        <dbReference type="ARBA" id="ARBA00049202"/>
    </source>
</evidence>
<dbReference type="Gene3D" id="3.30.1960.10">
    <property type="entry name" value="tRNA wybutosine-synthesizing-like"/>
    <property type="match status" value="1"/>
</dbReference>
<evidence type="ECO:0000256" key="6">
    <source>
        <dbReference type="ARBA" id="ARBA00022679"/>
    </source>
</evidence>
<name>A0A3P8SMN2_AMPPE</name>
<feature type="region of interest" description="Disordered" evidence="12">
    <location>
        <begin position="145"/>
        <end position="195"/>
    </location>
</feature>
<reference evidence="14" key="2">
    <citation type="submission" date="2025-08" db="UniProtKB">
        <authorList>
            <consortium name="Ensembl"/>
        </authorList>
    </citation>
    <scope>IDENTIFICATION</scope>
</reference>
<evidence type="ECO:0000256" key="1">
    <source>
        <dbReference type="ARBA" id="ARBA00004797"/>
    </source>
</evidence>
<dbReference type="EC" id="2.1.1.282" evidence="3"/>
<dbReference type="InterPro" id="IPR036602">
    <property type="entry name" value="tRNA_yW-synthesising-like_sf"/>
</dbReference>
<protein>
    <recommendedName>
        <fullName evidence="4">tRNA wybutosine-synthesizing protein 3 homolog</fullName>
        <ecNumber evidence="3">2.1.1.282</ecNumber>
    </recommendedName>
    <alternativeName>
        <fullName evidence="10">tRNA(Phe) 7-((3-amino-3-carboxypropyl)-4-demethylwyosine(37)-N(4))-methyltransferase</fullName>
    </alternativeName>
</protein>
<dbReference type="PANTHER" id="PTHR48418:SF1">
    <property type="entry name" value="TRNA WYBUTOSINE-SYNTHESIZING PROTEIN 3"/>
    <property type="match status" value="1"/>
</dbReference>
<dbReference type="GO" id="GO:0032259">
    <property type="term" value="P:methylation"/>
    <property type="evidence" value="ECO:0007669"/>
    <property type="project" value="UniProtKB-KW"/>
</dbReference>
<feature type="domain" description="tRNA wybutosine-synthesizing protein" evidence="13">
    <location>
        <begin position="31"/>
        <end position="136"/>
    </location>
</feature>
<comment type="function">
    <text evidence="9">Probable S-adenosyl-L-methionine-dependent methyltransferase that acts as a component of the wybutosine biosynthesis pathway. Wybutosine is a hyper modified guanosine with a tricyclic base found at the 3'-position adjacent to the anticodon of eukaryotic phenylalanine tRNA.</text>
</comment>
<evidence type="ECO:0000256" key="3">
    <source>
        <dbReference type="ARBA" id="ARBA00012750"/>
    </source>
</evidence>
<comment type="catalytic activity">
    <reaction evidence="11">
        <text>4-demethyl-7-[(3S)-3-amino-3-carboxypropyl]wyosine(37) in tRNA(Phe) + S-adenosyl-L-methionine = 7-[(3S)-3-amino-3-carboxypropyl]wyosine(37) in tRNA(Phe) + S-adenosyl-L-homocysteine + H(+)</text>
        <dbReference type="Rhea" id="RHEA:36635"/>
        <dbReference type="Rhea" id="RHEA-COMP:10378"/>
        <dbReference type="Rhea" id="RHEA-COMP:10379"/>
        <dbReference type="ChEBI" id="CHEBI:15378"/>
        <dbReference type="ChEBI" id="CHEBI:57856"/>
        <dbReference type="ChEBI" id="CHEBI:59789"/>
        <dbReference type="ChEBI" id="CHEBI:73543"/>
        <dbReference type="ChEBI" id="CHEBI:73550"/>
        <dbReference type="EC" id="2.1.1.282"/>
    </reaction>
</comment>
<dbReference type="OMA" id="PRNVIWH"/>
<comment type="similarity">
    <text evidence="2">Belongs to the TYW3 family.</text>
</comment>
<dbReference type="Ensembl" id="ENSAPET00000013579.1">
    <property type="protein sequence ID" value="ENSAPEP00000013226.1"/>
    <property type="gene ID" value="ENSAPEG00000009395.1"/>
</dbReference>
<proteinExistence type="inferred from homology"/>
<evidence type="ECO:0000256" key="4">
    <source>
        <dbReference type="ARBA" id="ARBA00016536"/>
    </source>
</evidence>
<organism evidence="14 15">
    <name type="scientific">Amphiprion percula</name>
    <name type="common">Orange clownfish</name>
    <name type="synonym">Lutjanus percula</name>
    <dbReference type="NCBI Taxonomy" id="161767"/>
    <lineage>
        <taxon>Eukaryota</taxon>
        <taxon>Metazoa</taxon>
        <taxon>Chordata</taxon>
        <taxon>Craniata</taxon>
        <taxon>Vertebrata</taxon>
        <taxon>Euteleostomi</taxon>
        <taxon>Actinopterygii</taxon>
        <taxon>Neopterygii</taxon>
        <taxon>Teleostei</taxon>
        <taxon>Neoteleostei</taxon>
        <taxon>Acanthomorphata</taxon>
        <taxon>Ovalentaria</taxon>
        <taxon>Pomacentridae</taxon>
        <taxon>Amphiprion</taxon>
    </lineage>
</organism>
<dbReference type="SUPFAM" id="SSF111278">
    <property type="entry name" value="SSo0622-like"/>
    <property type="match status" value="1"/>
</dbReference>
<feature type="compositionally biased region" description="Basic and acidic residues" evidence="12">
    <location>
        <begin position="154"/>
        <end position="178"/>
    </location>
</feature>
<keyword evidence="5" id="KW-0489">Methyltransferase</keyword>
<evidence type="ECO:0000256" key="9">
    <source>
        <dbReference type="ARBA" id="ARBA00025378"/>
    </source>
</evidence>
<evidence type="ECO:0000259" key="13">
    <source>
        <dbReference type="Pfam" id="PF02676"/>
    </source>
</evidence>
<dbReference type="GO" id="GO:0008168">
    <property type="term" value="F:methyltransferase activity"/>
    <property type="evidence" value="ECO:0007669"/>
    <property type="project" value="UniProtKB-KW"/>
</dbReference>
<dbReference type="Pfam" id="PF02676">
    <property type="entry name" value="TYW3"/>
    <property type="match status" value="1"/>
</dbReference>
<comment type="pathway">
    <text evidence="1">tRNA modification; wybutosine-tRNA(Phe) biosynthesis.</text>
</comment>
<evidence type="ECO:0000256" key="10">
    <source>
        <dbReference type="ARBA" id="ARBA00030554"/>
    </source>
</evidence>
<evidence type="ECO:0000313" key="15">
    <source>
        <dbReference type="Proteomes" id="UP000265080"/>
    </source>
</evidence>
<dbReference type="PANTHER" id="PTHR48418">
    <property type="entry name" value="TRNA WYBUTOSINE-SYNTHESIZING PROTEIN 3"/>
    <property type="match status" value="1"/>
</dbReference>
<evidence type="ECO:0000313" key="14">
    <source>
        <dbReference type="Ensembl" id="ENSAPEP00000013226.1"/>
    </source>
</evidence>
<dbReference type="GO" id="GO:0008033">
    <property type="term" value="P:tRNA processing"/>
    <property type="evidence" value="ECO:0007669"/>
    <property type="project" value="UniProtKB-KW"/>
</dbReference>
<dbReference type="UniPathway" id="UPA00375"/>
<keyword evidence="15" id="KW-1185">Reference proteome</keyword>
<sequence>VVSLINSCQEYFTTKLLLRENYPHSDVQKQNCVWLRDGLLLLIISTLVLHVQCRRLEDAQLVHSVAVNSGFRNSGITVGKTGKTIAVRSTHGLEVPLSHQGKLLVEREYVDFLTQIANQKMEENLRRIQRFYENLQSALSTEKLQKLQIPDPPGSHERHDPPHMLETENEDRKESDVYKRRRKREQHQTNCCHGDVDNSVTELDDCLDLFL</sequence>
<dbReference type="AlphaFoldDB" id="A0A3P8SMN2"/>
<keyword evidence="8" id="KW-0819">tRNA processing</keyword>
<accession>A0A3P8SMN2</accession>
<reference evidence="14 15" key="1">
    <citation type="submission" date="2018-03" db="EMBL/GenBank/DDBJ databases">
        <title>Finding Nemo's genes: A chromosome-scale reference assembly of the genome of the orange clownfish Amphiprion percula.</title>
        <authorList>
            <person name="Lehmann R."/>
        </authorList>
    </citation>
    <scope>NUCLEOTIDE SEQUENCE</scope>
</reference>
<dbReference type="STRING" id="161767.ENSAPEP00000013226"/>
<evidence type="ECO:0000256" key="5">
    <source>
        <dbReference type="ARBA" id="ARBA00022603"/>
    </source>
</evidence>
<dbReference type="Proteomes" id="UP000265080">
    <property type="component" value="Chromosome 10"/>
</dbReference>
<reference evidence="14" key="3">
    <citation type="submission" date="2025-09" db="UniProtKB">
        <authorList>
            <consortium name="Ensembl"/>
        </authorList>
    </citation>
    <scope>IDENTIFICATION</scope>
</reference>
<evidence type="ECO:0000256" key="2">
    <source>
        <dbReference type="ARBA" id="ARBA00008569"/>
    </source>
</evidence>
<dbReference type="GeneTree" id="ENSGT00940000153304"/>
<dbReference type="InterPro" id="IPR003827">
    <property type="entry name" value="tRNA_yW-synthesising"/>
</dbReference>
<evidence type="ECO:0000256" key="12">
    <source>
        <dbReference type="SAM" id="MobiDB-lite"/>
    </source>
</evidence>
<keyword evidence="7" id="KW-0949">S-adenosyl-L-methionine</keyword>
<keyword evidence="6" id="KW-0808">Transferase</keyword>